<organism evidence="3 4">
    <name type="scientific">Zingiber officinale</name>
    <name type="common">Ginger</name>
    <name type="synonym">Amomum zingiber</name>
    <dbReference type="NCBI Taxonomy" id="94328"/>
    <lineage>
        <taxon>Eukaryota</taxon>
        <taxon>Viridiplantae</taxon>
        <taxon>Streptophyta</taxon>
        <taxon>Embryophyta</taxon>
        <taxon>Tracheophyta</taxon>
        <taxon>Spermatophyta</taxon>
        <taxon>Magnoliopsida</taxon>
        <taxon>Liliopsida</taxon>
        <taxon>Zingiberales</taxon>
        <taxon>Zingiberaceae</taxon>
        <taxon>Zingiber</taxon>
    </lineage>
</organism>
<dbReference type="GO" id="GO:0006383">
    <property type="term" value="P:transcription by RNA polymerase III"/>
    <property type="evidence" value="ECO:0007669"/>
    <property type="project" value="InterPro"/>
</dbReference>
<comment type="caution">
    <text evidence="3">The sequence shown here is derived from an EMBL/GenBank/DDBJ whole genome shotgun (WGS) entry which is preliminary data.</text>
</comment>
<protein>
    <submittedName>
        <fullName evidence="3">Uncharacterized protein</fullName>
    </submittedName>
</protein>
<dbReference type="InterPro" id="IPR011990">
    <property type="entry name" value="TPR-like_helical_dom_sf"/>
</dbReference>
<evidence type="ECO:0000313" key="3">
    <source>
        <dbReference type="EMBL" id="KAG6530427.1"/>
    </source>
</evidence>
<dbReference type="Pfam" id="PF13181">
    <property type="entry name" value="TPR_8"/>
    <property type="match status" value="1"/>
</dbReference>
<feature type="compositionally biased region" description="Basic and acidic residues" evidence="2">
    <location>
        <begin position="28"/>
        <end position="41"/>
    </location>
</feature>
<sequence length="385" mass="44424">MEGEMEGDMDMRSLEDGAPLENGDSELDERFEGDGGDRGEEEREEDDGGEEEEWEEDDGEEEEEGYTLLFDGDMDPIGFAQDENHGIELYQKFERREYEALAERKRKALQERPAETIKKSRREEVLGITTEEINELMNFGRRRRRRACMHCFSILNILTHGAINLQSAQIDIGLLEFAIDLTVTTSPWLPLYMYFNLQPKKRGRKQGSKNKVCPEVDRKMMDAIFHIGSKVYDEHDSIDLFMSLKRWCFFSLQALPLLKKIMLLAPNLSEAYYLLGVIYDAKDDREKALTFHMIAAHSSPKDSAIWKKLAARSVEQNSTGQLRYFLKKAITADPKDVYPRFELAWFYYELGEYQEAAETYDRICGINPASTLAYQTLACQMAAKV</sequence>
<dbReference type="SMART" id="SM00028">
    <property type="entry name" value="TPR"/>
    <property type="match status" value="2"/>
</dbReference>
<dbReference type="Pfam" id="PF14559">
    <property type="entry name" value="TPR_19"/>
    <property type="match status" value="1"/>
</dbReference>
<dbReference type="SUPFAM" id="SSF48452">
    <property type="entry name" value="TPR-like"/>
    <property type="match status" value="1"/>
</dbReference>
<evidence type="ECO:0000256" key="1">
    <source>
        <dbReference type="PROSITE-ProRule" id="PRU00339"/>
    </source>
</evidence>
<dbReference type="AlphaFoldDB" id="A0A8J5I092"/>
<dbReference type="PROSITE" id="PS50005">
    <property type="entry name" value="TPR"/>
    <property type="match status" value="2"/>
</dbReference>
<proteinExistence type="predicted"/>
<dbReference type="EMBL" id="JACMSC010000003">
    <property type="protein sequence ID" value="KAG6530427.1"/>
    <property type="molecule type" value="Genomic_DNA"/>
</dbReference>
<keyword evidence="1" id="KW-0802">TPR repeat</keyword>
<evidence type="ECO:0000256" key="2">
    <source>
        <dbReference type="SAM" id="MobiDB-lite"/>
    </source>
</evidence>
<feature type="region of interest" description="Disordered" evidence="2">
    <location>
        <begin position="1"/>
        <end position="64"/>
    </location>
</feature>
<dbReference type="Proteomes" id="UP000734854">
    <property type="component" value="Unassembled WGS sequence"/>
</dbReference>
<accession>A0A8J5I092</accession>
<evidence type="ECO:0000313" key="4">
    <source>
        <dbReference type="Proteomes" id="UP000734854"/>
    </source>
</evidence>
<feature type="repeat" description="TPR" evidence="1">
    <location>
        <begin position="337"/>
        <end position="370"/>
    </location>
</feature>
<dbReference type="PANTHER" id="PTHR23082">
    <property type="entry name" value="TRANSCRIPTION INITIATION FACTOR IIIC TFIIIC , POLYPEPTIDE 3-RELATED"/>
    <property type="match status" value="1"/>
</dbReference>
<name>A0A8J5I092_ZINOF</name>
<dbReference type="GO" id="GO:0000127">
    <property type="term" value="C:transcription factor TFIIIC complex"/>
    <property type="evidence" value="ECO:0007669"/>
    <property type="project" value="TreeGrafter"/>
</dbReference>
<dbReference type="PANTHER" id="PTHR23082:SF0">
    <property type="entry name" value="GENERAL TRANSCRIPTION FACTOR 3C POLYPEPTIDE 3"/>
    <property type="match status" value="1"/>
</dbReference>
<feature type="repeat" description="TPR" evidence="1">
    <location>
        <begin position="269"/>
        <end position="302"/>
    </location>
</feature>
<dbReference type="InterPro" id="IPR019734">
    <property type="entry name" value="TPR_rpt"/>
</dbReference>
<gene>
    <name evidence="3" type="ORF">ZIOFF_012659</name>
</gene>
<reference evidence="3 4" key="1">
    <citation type="submission" date="2020-08" db="EMBL/GenBank/DDBJ databases">
        <title>Plant Genome Project.</title>
        <authorList>
            <person name="Zhang R.-G."/>
        </authorList>
    </citation>
    <scope>NUCLEOTIDE SEQUENCE [LARGE SCALE GENOMIC DNA]</scope>
    <source>
        <tissue evidence="3">Rhizome</tissue>
    </source>
</reference>
<keyword evidence="4" id="KW-1185">Reference proteome</keyword>
<dbReference type="Gene3D" id="1.25.40.10">
    <property type="entry name" value="Tetratricopeptide repeat domain"/>
    <property type="match status" value="1"/>
</dbReference>
<feature type="compositionally biased region" description="Acidic residues" evidence="2">
    <location>
        <begin position="42"/>
        <end position="64"/>
    </location>
</feature>
<dbReference type="InterPro" id="IPR039340">
    <property type="entry name" value="Tfc4/TFIIIC-102/Sfc4"/>
</dbReference>